<feature type="compositionally biased region" description="Polar residues" evidence="1">
    <location>
        <begin position="43"/>
        <end position="53"/>
    </location>
</feature>
<evidence type="ECO:0000313" key="3">
    <source>
        <dbReference type="Proteomes" id="UP000239156"/>
    </source>
</evidence>
<comment type="caution">
    <text evidence="2">The sequence shown here is derived from an EMBL/GenBank/DDBJ whole genome shotgun (WGS) entry which is preliminary data.</text>
</comment>
<accession>A0A2S4VFG4</accession>
<protein>
    <submittedName>
        <fullName evidence="2">Uncharacterized protein</fullName>
    </submittedName>
</protein>
<sequence length="64" mass="7181">MIFWAAIQQFWAHIRQPASRRCESAHLSGHNFLCGVPAEHGKNSNSEGTTHVQGDQAGHHLWPH</sequence>
<dbReference type="Proteomes" id="UP000239156">
    <property type="component" value="Unassembled WGS sequence"/>
</dbReference>
<organism evidence="2 3">
    <name type="scientific">Puccinia striiformis</name>
    <dbReference type="NCBI Taxonomy" id="27350"/>
    <lineage>
        <taxon>Eukaryota</taxon>
        <taxon>Fungi</taxon>
        <taxon>Dikarya</taxon>
        <taxon>Basidiomycota</taxon>
        <taxon>Pucciniomycotina</taxon>
        <taxon>Pucciniomycetes</taxon>
        <taxon>Pucciniales</taxon>
        <taxon>Pucciniaceae</taxon>
        <taxon>Puccinia</taxon>
    </lineage>
</organism>
<dbReference type="EMBL" id="PKSL01000066">
    <property type="protein sequence ID" value="POW08264.1"/>
    <property type="molecule type" value="Genomic_DNA"/>
</dbReference>
<dbReference type="VEuPathDB" id="FungiDB:PSHT_02420"/>
<dbReference type="VEuPathDB" id="FungiDB:PSTT_07678"/>
<evidence type="ECO:0000313" key="2">
    <source>
        <dbReference type="EMBL" id="POW08264.1"/>
    </source>
</evidence>
<name>A0A2S4VFG4_9BASI</name>
<keyword evidence="3" id="KW-1185">Reference proteome</keyword>
<reference evidence="2" key="1">
    <citation type="submission" date="2017-12" db="EMBL/GenBank/DDBJ databases">
        <title>Gene loss provides genomic basis for host adaptation in cereal stripe rust fungi.</title>
        <authorList>
            <person name="Xia C."/>
        </authorList>
    </citation>
    <scope>NUCLEOTIDE SEQUENCE [LARGE SCALE GENOMIC DNA]</scope>
    <source>
        <strain evidence="2">93-210</strain>
    </source>
</reference>
<proteinExistence type="predicted"/>
<gene>
    <name evidence="2" type="ORF">PSTT_07678</name>
</gene>
<feature type="region of interest" description="Disordered" evidence="1">
    <location>
        <begin position="38"/>
        <end position="64"/>
    </location>
</feature>
<dbReference type="AlphaFoldDB" id="A0A2S4VFG4"/>
<evidence type="ECO:0000256" key="1">
    <source>
        <dbReference type="SAM" id="MobiDB-lite"/>
    </source>
</evidence>